<dbReference type="EMBL" id="JAMKFB020000005">
    <property type="protein sequence ID" value="KAL0192532.1"/>
    <property type="molecule type" value="Genomic_DNA"/>
</dbReference>
<sequence length="93" mass="9625">KYIDFALPLSGSPFTAAIADEGPRNPAVTPIPQPAHVTSAKPQPAHVTSVTPKSAHVTSAAPRPAHVTSGTPRPAHVTFAAPTTRSHSQVVTY</sequence>
<dbReference type="Proteomes" id="UP001529510">
    <property type="component" value="Unassembled WGS sequence"/>
</dbReference>
<gene>
    <name evidence="2" type="ORF">M9458_010828</name>
</gene>
<feature type="region of interest" description="Disordered" evidence="1">
    <location>
        <begin position="33"/>
        <end position="93"/>
    </location>
</feature>
<organism evidence="2 3">
    <name type="scientific">Cirrhinus mrigala</name>
    <name type="common">Mrigala</name>
    <dbReference type="NCBI Taxonomy" id="683832"/>
    <lineage>
        <taxon>Eukaryota</taxon>
        <taxon>Metazoa</taxon>
        <taxon>Chordata</taxon>
        <taxon>Craniata</taxon>
        <taxon>Vertebrata</taxon>
        <taxon>Euteleostomi</taxon>
        <taxon>Actinopterygii</taxon>
        <taxon>Neopterygii</taxon>
        <taxon>Teleostei</taxon>
        <taxon>Ostariophysi</taxon>
        <taxon>Cypriniformes</taxon>
        <taxon>Cyprinidae</taxon>
        <taxon>Labeoninae</taxon>
        <taxon>Labeonini</taxon>
        <taxon>Cirrhinus</taxon>
    </lineage>
</organism>
<dbReference type="AlphaFoldDB" id="A0ABD0R1Z4"/>
<reference evidence="2 3" key="1">
    <citation type="submission" date="2024-05" db="EMBL/GenBank/DDBJ databases">
        <title>Genome sequencing and assembly of Indian major carp, Cirrhinus mrigala (Hamilton, 1822).</title>
        <authorList>
            <person name="Mohindra V."/>
            <person name="Chowdhury L.M."/>
            <person name="Lal K."/>
            <person name="Jena J.K."/>
        </authorList>
    </citation>
    <scope>NUCLEOTIDE SEQUENCE [LARGE SCALE GENOMIC DNA]</scope>
    <source>
        <strain evidence="2">CM1030</strain>
        <tissue evidence="2">Blood</tissue>
    </source>
</reference>
<evidence type="ECO:0000256" key="1">
    <source>
        <dbReference type="SAM" id="MobiDB-lite"/>
    </source>
</evidence>
<proteinExistence type="predicted"/>
<keyword evidence="3" id="KW-1185">Reference proteome</keyword>
<evidence type="ECO:0000313" key="3">
    <source>
        <dbReference type="Proteomes" id="UP001529510"/>
    </source>
</evidence>
<accession>A0ABD0R1Z4</accession>
<feature type="non-terminal residue" evidence="2">
    <location>
        <position position="1"/>
    </location>
</feature>
<feature type="compositionally biased region" description="Polar residues" evidence="1">
    <location>
        <begin position="81"/>
        <end position="93"/>
    </location>
</feature>
<comment type="caution">
    <text evidence="2">The sequence shown here is derived from an EMBL/GenBank/DDBJ whole genome shotgun (WGS) entry which is preliminary data.</text>
</comment>
<protein>
    <submittedName>
        <fullName evidence="2">Uncharacterized protein</fullName>
    </submittedName>
</protein>
<evidence type="ECO:0000313" key="2">
    <source>
        <dbReference type="EMBL" id="KAL0192532.1"/>
    </source>
</evidence>
<name>A0ABD0R1Z4_CIRMR</name>